<dbReference type="AlphaFoldDB" id="A0A3M4U3W4"/>
<protein>
    <submittedName>
        <fullName evidence="1">Competence protein</fullName>
    </submittedName>
</protein>
<dbReference type="PANTHER" id="PTHR21180">
    <property type="entry name" value="ENDONUCLEASE/EXONUCLEASE/PHOSPHATASE FAMILY DOMAIN-CONTAINING PROTEIN 1"/>
    <property type="match status" value="1"/>
</dbReference>
<accession>A0A3M4U3W4</accession>
<dbReference type="Pfam" id="PF12836">
    <property type="entry name" value="HHH_3"/>
    <property type="match status" value="1"/>
</dbReference>
<dbReference type="Proteomes" id="UP000274212">
    <property type="component" value="Unassembled WGS sequence"/>
</dbReference>
<dbReference type="InterPro" id="IPR051675">
    <property type="entry name" value="Endo/Exo/Phosphatase_dom_1"/>
</dbReference>
<comment type="caution">
    <text evidence="1">The sequence shown here is derived from an EMBL/GenBank/DDBJ whole genome shotgun (WGS) entry which is preliminary data.</text>
</comment>
<dbReference type="PANTHER" id="PTHR21180:SF32">
    <property type="entry name" value="ENDONUCLEASE_EXONUCLEASE_PHOSPHATASE FAMILY DOMAIN-CONTAINING PROTEIN 1"/>
    <property type="match status" value="1"/>
</dbReference>
<reference evidence="1 2" key="1">
    <citation type="submission" date="2018-08" db="EMBL/GenBank/DDBJ databases">
        <title>Recombination of ecologically and evolutionarily significant loci maintains genetic cohesion in the Pseudomonas syringae species complex.</title>
        <authorList>
            <person name="Dillon M."/>
            <person name="Thakur S."/>
            <person name="Almeida R.N.D."/>
            <person name="Weir B.S."/>
            <person name="Guttman D.S."/>
        </authorList>
    </citation>
    <scope>NUCLEOTIDE SEQUENCE [LARGE SCALE GENOMIC DNA]</scope>
    <source>
        <strain evidence="1 2">ICMP 9829</strain>
    </source>
</reference>
<dbReference type="InterPro" id="IPR010994">
    <property type="entry name" value="RuvA_2-like"/>
</dbReference>
<name>A0A3M4U3W4_9PSED</name>
<dbReference type="InterPro" id="IPR004509">
    <property type="entry name" value="Competence_ComEA_HhH"/>
</dbReference>
<gene>
    <name evidence="1" type="ORF">ALP36_00065</name>
</gene>
<dbReference type="GO" id="GO:0015627">
    <property type="term" value="C:type II protein secretion system complex"/>
    <property type="evidence" value="ECO:0007669"/>
    <property type="project" value="TreeGrafter"/>
</dbReference>
<sequence>MIWQQVATLNFFSMDKQWSKFQAQHLECCLELLWSLIYENPSVQCFDLCLAHQCLGCRQRHTGGPPPTENVATAAVHEQRDDRVNLNTADALTLQKELSGIGKNKADAIVAYRETAGDFTSIEELIEVKGIGKAILEKNRDKLAVD</sequence>
<dbReference type="GO" id="GO:0015628">
    <property type="term" value="P:protein secretion by the type II secretion system"/>
    <property type="evidence" value="ECO:0007669"/>
    <property type="project" value="TreeGrafter"/>
</dbReference>
<organism evidence="1 2">
    <name type="scientific">Pseudomonas syringae pv. coriandricola</name>
    <dbReference type="NCBI Taxonomy" id="264453"/>
    <lineage>
        <taxon>Bacteria</taxon>
        <taxon>Pseudomonadati</taxon>
        <taxon>Pseudomonadota</taxon>
        <taxon>Gammaproteobacteria</taxon>
        <taxon>Pseudomonadales</taxon>
        <taxon>Pseudomonadaceae</taxon>
        <taxon>Pseudomonas</taxon>
    </lineage>
</organism>
<dbReference type="EMBL" id="RBTT01000109">
    <property type="protein sequence ID" value="RMU10220.1"/>
    <property type="molecule type" value="Genomic_DNA"/>
</dbReference>
<dbReference type="SUPFAM" id="SSF47781">
    <property type="entry name" value="RuvA domain 2-like"/>
    <property type="match status" value="1"/>
</dbReference>
<proteinExistence type="predicted"/>
<dbReference type="Gene3D" id="1.10.150.280">
    <property type="entry name" value="AF1531-like domain"/>
    <property type="match status" value="1"/>
</dbReference>
<evidence type="ECO:0000313" key="2">
    <source>
        <dbReference type="Proteomes" id="UP000274212"/>
    </source>
</evidence>
<evidence type="ECO:0000313" key="1">
    <source>
        <dbReference type="EMBL" id="RMU10220.1"/>
    </source>
</evidence>
<dbReference type="NCBIfam" id="TIGR00426">
    <property type="entry name" value="competence protein ComEA helix-hairpin-helix repeat region"/>
    <property type="match status" value="1"/>
</dbReference>